<dbReference type="InterPro" id="IPR011659">
    <property type="entry name" value="WD40"/>
</dbReference>
<comment type="similarity">
    <text evidence="1">Belongs to the TolB family.</text>
</comment>
<accession>A0ABP8NPE9</accession>
<evidence type="ECO:0000256" key="2">
    <source>
        <dbReference type="SAM" id="MobiDB-lite"/>
    </source>
</evidence>
<evidence type="ECO:0000313" key="4">
    <source>
        <dbReference type="Proteomes" id="UP001501175"/>
    </source>
</evidence>
<comment type="caution">
    <text evidence="3">The sequence shown here is derived from an EMBL/GenBank/DDBJ whole genome shotgun (WGS) entry which is preliminary data.</text>
</comment>
<dbReference type="Proteomes" id="UP001501175">
    <property type="component" value="Unassembled WGS sequence"/>
</dbReference>
<sequence>MKKTVGLLSLLLVCHTLRSQQLETKQWTEHQITKGAKGHTIHNTQVFSPDDQWVVYDTRNHDTHLARTGFVEKVNIRTGEVVTLYSAPDQADYGPGVGAATYNPAGFQVLFIHGLRNSTAERPYGMTRRTGVMVDDRQPFKPHFLDARDIDPPFTPGALRGGTHAHTWSHDGRYIAFTYNDYVLEQRQKHDPSVSDLRVVGVMAPAGPVRVTPRTDGENHDGDLFSVVVTHVTERPKPGSDEIDKAFDEGWIGTNGYLRTDGCRQQRAIAFQGNVRDAQGKTVTEVFVVDLPADLTKASPQAPLEGTSATRPNPPAGTAQRRITFTTDRPFPGVQGPRHWLRSSPDGSLIFFLMNDPNGHAQIYAVSPNGGPIRAVTHHPFSVQTPFNLSPDGSYIAYGADNSVWITNIKTGATKRLTPRSSDENRPINGVIWSNDGSMLAYNRYVSEPAGQFLQIFVLL</sequence>
<dbReference type="RefSeq" id="WP_345249404.1">
    <property type="nucleotide sequence ID" value="NZ_BAABHD010000084.1"/>
</dbReference>
<dbReference type="EMBL" id="BAABHD010000084">
    <property type="protein sequence ID" value="GAA4469195.1"/>
    <property type="molecule type" value="Genomic_DNA"/>
</dbReference>
<proteinExistence type="inferred from homology"/>
<organism evidence="3 4">
    <name type="scientific">Nibrella saemangeumensis</name>
    <dbReference type="NCBI Taxonomy" id="1084526"/>
    <lineage>
        <taxon>Bacteria</taxon>
        <taxon>Pseudomonadati</taxon>
        <taxon>Bacteroidota</taxon>
        <taxon>Cytophagia</taxon>
        <taxon>Cytophagales</taxon>
        <taxon>Spirosomataceae</taxon>
        <taxon>Nibrella</taxon>
    </lineage>
</organism>
<name>A0ABP8NPE9_9BACT</name>
<dbReference type="PANTHER" id="PTHR36842">
    <property type="entry name" value="PROTEIN TOLB HOMOLOG"/>
    <property type="match status" value="1"/>
</dbReference>
<dbReference type="InterPro" id="IPR022223">
    <property type="entry name" value="DUF3748"/>
</dbReference>
<dbReference type="InterPro" id="IPR011042">
    <property type="entry name" value="6-blade_b-propeller_TolB-like"/>
</dbReference>
<feature type="region of interest" description="Disordered" evidence="2">
    <location>
        <begin position="298"/>
        <end position="338"/>
    </location>
</feature>
<dbReference type="PANTHER" id="PTHR36842:SF1">
    <property type="entry name" value="PROTEIN TOLB"/>
    <property type="match status" value="1"/>
</dbReference>
<protein>
    <submittedName>
        <fullName evidence="3">DUF3748 domain-containing protein</fullName>
    </submittedName>
</protein>
<reference evidence="4" key="1">
    <citation type="journal article" date="2019" name="Int. J. Syst. Evol. Microbiol.">
        <title>The Global Catalogue of Microorganisms (GCM) 10K type strain sequencing project: providing services to taxonomists for standard genome sequencing and annotation.</title>
        <authorList>
            <consortium name="The Broad Institute Genomics Platform"/>
            <consortium name="The Broad Institute Genome Sequencing Center for Infectious Disease"/>
            <person name="Wu L."/>
            <person name="Ma J."/>
        </authorList>
    </citation>
    <scope>NUCLEOTIDE SEQUENCE [LARGE SCALE GENOMIC DNA]</scope>
    <source>
        <strain evidence="4">JCM 17927</strain>
    </source>
</reference>
<evidence type="ECO:0000313" key="3">
    <source>
        <dbReference type="EMBL" id="GAA4469195.1"/>
    </source>
</evidence>
<dbReference type="SUPFAM" id="SSF82171">
    <property type="entry name" value="DPP6 N-terminal domain-like"/>
    <property type="match status" value="1"/>
</dbReference>
<gene>
    <name evidence="3" type="ORF">GCM10023189_55840</name>
</gene>
<keyword evidence="4" id="KW-1185">Reference proteome</keyword>
<dbReference type="Gene3D" id="2.120.10.30">
    <property type="entry name" value="TolB, C-terminal domain"/>
    <property type="match status" value="1"/>
</dbReference>
<dbReference type="Pfam" id="PF12566">
    <property type="entry name" value="DUF3748"/>
    <property type="match status" value="1"/>
</dbReference>
<dbReference type="Pfam" id="PF07676">
    <property type="entry name" value="PD40"/>
    <property type="match status" value="1"/>
</dbReference>
<evidence type="ECO:0000256" key="1">
    <source>
        <dbReference type="ARBA" id="ARBA00009820"/>
    </source>
</evidence>